<dbReference type="CDD" id="cd06261">
    <property type="entry name" value="TM_PBP2"/>
    <property type="match status" value="1"/>
</dbReference>
<keyword evidence="5 10" id="KW-0592">Phosphate transport</keyword>
<dbReference type="EMBL" id="JALEMU010000162">
    <property type="protein sequence ID" value="MCI5756536.1"/>
    <property type="molecule type" value="Genomic_DNA"/>
</dbReference>
<dbReference type="InterPro" id="IPR035906">
    <property type="entry name" value="MetI-like_sf"/>
</dbReference>
<dbReference type="GO" id="GO:0005315">
    <property type="term" value="F:phosphate transmembrane transporter activity"/>
    <property type="evidence" value="ECO:0007669"/>
    <property type="project" value="InterPro"/>
</dbReference>
<dbReference type="AlphaFoldDB" id="A0AAE3FHD9"/>
<keyword evidence="6 9" id="KW-0812">Transmembrane</keyword>
<comment type="similarity">
    <text evidence="2 10">Belongs to the binding-protein-dependent transport system permease family. CysTW subfamily.</text>
</comment>
<dbReference type="SUPFAM" id="SSF161098">
    <property type="entry name" value="MetI-like"/>
    <property type="match status" value="1"/>
</dbReference>
<gene>
    <name evidence="12" type="primary">pstC</name>
    <name evidence="12" type="ORF">MR241_09625</name>
</gene>
<keyword evidence="4 10" id="KW-1003">Cell membrane</keyword>
<dbReference type="InterPro" id="IPR011864">
    <property type="entry name" value="Phosphate_PstC"/>
</dbReference>
<evidence type="ECO:0000256" key="6">
    <source>
        <dbReference type="ARBA" id="ARBA00022692"/>
    </source>
</evidence>
<evidence type="ECO:0000313" key="12">
    <source>
        <dbReference type="EMBL" id="MCI5756536.1"/>
    </source>
</evidence>
<dbReference type="NCBIfam" id="TIGR02138">
    <property type="entry name" value="phosphate_pstC"/>
    <property type="match status" value="1"/>
</dbReference>
<evidence type="ECO:0000256" key="4">
    <source>
        <dbReference type="ARBA" id="ARBA00022475"/>
    </source>
</evidence>
<evidence type="ECO:0000256" key="1">
    <source>
        <dbReference type="ARBA" id="ARBA00004651"/>
    </source>
</evidence>
<keyword evidence="3 9" id="KW-0813">Transport</keyword>
<sequence length="301" mass="31763">MKSVYGPVRTKENAMRAVFLFCAVFSVLALTAITVFLLASGVPFIAKTGVGRFLLGTDWQPLSDNPVYGIFPMIVTTLYVTALSVVTGLGTGLLTAVCLYRFCPKKLVLPIRQMINLLAGIPSVIFGLFGMTVIVPFIRDYLSPNGVGYGIFSSSIVLGIMVLPTIVSVSLDAMQAVPESYYEGALALGATKEQATFRIMLPAAKSGILAGTVLAIGRAVGETMAVIMVIGGSPEMPKSLFQSVRTLTANIAMGAMELSGDSLSALIATGVVLFVFALVLNVSFAAMKRDKTEKVGKRGGK</sequence>
<evidence type="ECO:0000256" key="2">
    <source>
        <dbReference type="ARBA" id="ARBA00007069"/>
    </source>
</evidence>
<comment type="caution">
    <text evidence="12">The sequence shown here is derived from an EMBL/GenBank/DDBJ whole genome shotgun (WGS) entry which is preliminary data.</text>
</comment>
<reference evidence="12 13" key="1">
    <citation type="submission" date="2022-03" db="EMBL/GenBank/DDBJ databases">
        <title>Metagenome-assembled genomes from swine fecal metagenomes.</title>
        <authorList>
            <person name="Holman D.B."/>
            <person name="Kommadath A."/>
        </authorList>
    </citation>
    <scope>NUCLEOTIDE SEQUENCE [LARGE SCALE GENOMIC DNA]</scope>
    <source>
        <strain evidence="12">SUG147</strain>
    </source>
</reference>
<evidence type="ECO:0000256" key="8">
    <source>
        <dbReference type="ARBA" id="ARBA00023136"/>
    </source>
</evidence>
<organism evidence="12 13">
    <name type="scientific">Candidatus Colimorpha enterica</name>
    <dbReference type="NCBI Taxonomy" id="3083063"/>
    <lineage>
        <taxon>Bacteria</taxon>
        <taxon>Pseudomonadati</taxon>
        <taxon>Bacteroidota</taxon>
        <taxon>Bacteroidia</taxon>
        <taxon>Bacteroidales</taxon>
        <taxon>Candidatus Colimorpha</taxon>
    </lineage>
</organism>
<proteinExistence type="inferred from homology"/>
<name>A0AAE3FHD9_9BACT</name>
<evidence type="ECO:0000313" key="13">
    <source>
        <dbReference type="Proteomes" id="UP001139365"/>
    </source>
</evidence>
<feature type="transmembrane region" description="Helical" evidence="9">
    <location>
        <begin position="150"/>
        <end position="171"/>
    </location>
</feature>
<feature type="transmembrane region" description="Helical" evidence="9">
    <location>
        <begin position="263"/>
        <end position="287"/>
    </location>
</feature>
<evidence type="ECO:0000256" key="10">
    <source>
        <dbReference type="RuleBase" id="RU363054"/>
    </source>
</evidence>
<keyword evidence="8 9" id="KW-0472">Membrane</keyword>
<dbReference type="InterPro" id="IPR051124">
    <property type="entry name" value="Phosphate_Transport_Permease"/>
</dbReference>
<feature type="domain" description="ABC transmembrane type-1" evidence="11">
    <location>
        <begin position="74"/>
        <end position="284"/>
    </location>
</feature>
<evidence type="ECO:0000256" key="9">
    <source>
        <dbReference type="RuleBase" id="RU363032"/>
    </source>
</evidence>
<feature type="transmembrane region" description="Helical" evidence="9">
    <location>
        <begin position="115"/>
        <end position="138"/>
    </location>
</feature>
<dbReference type="GO" id="GO:0005886">
    <property type="term" value="C:plasma membrane"/>
    <property type="evidence" value="ECO:0007669"/>
    <property type="project" value="UniProtKB-SubCell"/>
</dbReference>
<dbReference type="PANTHER" id="PTHR30425:SF1">
    <property type="entry name" value="PHOSPHATE TRANSPORT SYSTEM PERMEASE PROTEIN PSTC"/>
    <property type="match status" value="1"/>
</dbReference>
<feature type="transmembrane region" description="Helical" evidence="9">
    <location>
        <begin position="70"/>
        <end position="103"/>
    </location>
</feature>
<comment type="subcellular location">
    <subcellularLocation>
        <location evidence="1 9">Cell membrane</location>
        <topology evidence="1 9">Multi-pass membrane protein</topology>
    </subcellularLocation>
</comment>
<dbReference type="PROSITE" id="PS50928">
    <property type="entry name" value="ABC_TM1"/>
    <property type="match status" value="1"/>
</dbReference>
<protein>
    <recommendedName>
        <fullName evidence="10">Phosphate transport system permease protein</fullName>
    </recommendedName>
</protein>
<feature type="transmembrane region" description="Helical" evidence="9">
    <location>
        <begin position="208"/>
        <end position="230"/>
    </location>
</feature>
<evidence type="ECO:0000256" key="7">
    <source>
        <dbReference type="ARBA" id="ARBA00022989"/>
    </source>
</evidence>
<dbReference type="InterPro" id="IPR000515">
    <property type="entry name" value="MetI-like"/>
</dbReference>
<dbReference type="Proteomes" id="UP001139365">
    <property type="component" value="Unassembled WGS sequence"/>
</dbReference>
<dbReference type="GO" id="GO:0006817">
    <property type="term" value="P:phosphate ion transport"/>
    <property type="evidence" value="ECO:0007669"/>
    <property type="project" value="UniProtKB-KW"/>
</dbReference>
<evidence type="ECO:0000256" key="5">
    <source>
        <dbReference type="ARBA" id="ARBA00022592"/>
    </source>
</evidence>
<dbReference type="PANTHER" id="PTHR30425">
    <property type="entry name" value="PHOSPHATE TRANSPORT SYSTEM PERMEASE PROTEIN PST"/>
    <property type="match status" value="1"/>
</dbReference>
<keyword evidence="7 9" id="KW-1133">Transmembrane helix</keyword>
<dbReference type="Pfam" id="PF00528">
    <property type="entry name" value="BPD_transp_1"/>
    <property type="match status" value="1"/>
</dbReference>
<comment type="caution">
    <text evidence="10">Lacks conserved residue(s) required for the propagation of feature annotation.</text>
</comment>
<accession>A0AAE3FHD9</accession>
<evidence type="ECO:0000259" key="11">
    <source>
        <dbReference type="PROSITE" id="PS50928"/>
    </source>
</evidence>
<evidence type="ECO:0000256" key="3">
    <source>
        <dbReference type="ARBA" id="ARBA00022448"/>
    </source>
</evidence>
<comment type="function">
    <text evidence="10">Part of the binding-protein-dependent transport system for phosphate; probably responsible for the translocation of the substrate across the membrane.</text>
</comment>
<dbReference type="Gene3D" id="1.10.3720.10">
    <property type="entry name" value="MetI-like"/>
    <property type="match status" value="1"/>
</dbReference>